<dbReference type="Pfam" id="PF01656">
    <property type="entry name" value="CbiA"/>
    <property type="match status" value="1"/>
</dbReference>
<feature type="domain" description="CobQ/CobB/MinD/ParA nucleotide binding" evidence="1">
    <location>
        <begin position="6"/>
        <end position="149"/>
    </location>
</feature>
<protein>
    <submittedName>
        <fullName evidence="2">ParA</fullName>
    </submittedName>
</protein>
<dbReference type="Gene3D" id="3.40.50.300">
    <property type="entry name" value="P-loop containing nucleotide triphosphate hydrolases"/>
    <property type="match status" value="1"/>
</dbReference>
<reference evidence="2" key="1">
    <citation type="submission" date="2018-12" db="EMBL/GenBank/DDBJ databases">
        <authorList>
            <person name="Qin S."/>
            <person name="Cheng J."/>
        </authorList>
    </citation>
    <scope>NUCLEOTIDE SEQUENCE</scope>
    <source>
        <strain evidence="2">EC36</strain>
        <plasmid evidence="2">pNDM-EC36</plasmid>
    </source>
</reference>
<dbReference type="AlphaFoldDB" id="A0A2R4LAG8"/>
<dbReference type="InterPro" id="IPR002586">
    <property type="entry name" value="CobQ/CobB/MinD/ParA_Nub-bd_dom"/>
</dbReference>
<keyword evidence="2" id="KW-0614">Plasmid</keyword>
<organism evidence="2">
    <name type="scientific">Escherichia coli</name>
    <dbReference type="NCBI Taxonomy" id="562"/>
    <lineage>
        <taxon>Bacteria</taxon>
        <taxon>Pseudomonadati</taxon>
        <taxon>Pseudomonadota</taxon>
        <taxon>Gammaproteobacteria</taxon>
        <taxon>Enterobacterales</taxon>
        <taxon>Enterobacteriaceae</taxon>
        <taxon>Escherichia</taxon>
    </lineage>
</organism>
<sequence length="236" mass="26718">MGKILLVVSDKGGVGKSTYVANTGSMLVNKGKSVIILKTDKNHDLLSWNEKRTDNGLLTIPVHAAYGNVSNEIKRLSKLCEVLIVDCPGHDSQEFRSALTVSDIVVTLVKPSSDFESETLTSVTEKIRTAQKANAALEPWVLFTRINSAKPRHRKAAIDLDKLLRSDNIWIQPLKTRYPSWMCMKAPVMKGQGYMTLAGHRAFQQRKHRLNLWHRKLAFYRNINNIHRNLYIVNTP</sequence>
<dbReference type="EMBL" id="MG591703">
    <property type="protein sequence ID" value="AVV81709.1"/>
    <property type="molecule type" value="Genomic_DNA"/>
</dbReference>
<dbReference type="PANTHER" id="PTHR13696:SF96">
    <property type="entry name" value="COBQ_COBB_MIND_PARA NUCLEOTIDE BINDING DOMAIN-CONTAINING PROTEIN"/>
    <property type="match status" value="1"/>
</dbReference>
<dbReference type="CDD" id="cd02042">
    <property type="entry name" value="ParAB_family"/>
    <property type="match status" value="1"/>
</dbReference>
<dbReference type="InterPro" id="IPR027417">
    <property type="entry name" value="P-loop_NTPase"/>
</dbReference>
<dbReference type="PANTHER" id="PTHR13696">
    <property type="entry name" value="P-LOOP CONTAINING NUCLEOSIDE TRIPHOSPHATE HYDROLASE"/>
    <property type="match status" value="1"/>
</dbReference>
<gene>
    <name evidence="2" type="primary">parA</name>
    <name evidence="2" type="ORF">pEC36-NDM-5_002</name>
</gene>
<dbReference type="SUPFAM" id="SSF52540">
    <property type="entry name" value="P-loop containing nucleoside triphosphate hydrolases"/>
    <property type="match status" value="1"/>
</dbReference>
<proteinExistence type="predicted"/>
<accession>A0A2R4LAG8</accession>
<evidence type="ECO:0000313" key="2">
    <source>
        <dbReference type="EMBL" id="AVV81709.1"/>
    </source>
</evidence>
<geneLocation type="plasmid" evidence="2">
    <name>pNDM-EC36</name>
</geneLocation>
<evidence type="ECO:0000259" key="1">
    <source>
        <dbReference type="Pfam" id="PF01656"/>
    </source>
</evidence>
<dbReference type="InterPro" id="IPR050678">
    <property type="entry name" value="DNA_Partitioning_ATPase"/>
</dbReference>
<name>A0A2R4LAG8_ECOLX</name>